<feature type="chain" id="PRO_5043047119" description="Pentapeptide MXKDX repeat protein" evidence="2">
    <location>
        <begin position="23"/>
        <end position="119"/>
    </location>
</feature>
<reference evidence="4" key="2">
    <citation type="submission" date="2023-07" db="EMBL/GenBank/DDBJ databases">
        <title>Genome content predicts the carbon catabolic preferences of heterotrophic bacteria.</title>
        <authorList>
            <person name="Gralka M."/>
        </authorList>
    </citation>
    <scope>NUCLEOTIDE SEQUENCE</scope>
    <source>
        <strain evidence="4">C2R13</strain>
    </source>
</reference>
<dbReference type="AlphaFoldDB" id="A0AAP4U406"/>
<reference evidence="6" key="3">
    <citation type="submission" date="2023-07" db="EMBL/GenBank/DDBJ databases">
        <title>Genome-based characterization of strain KMM 296 and proposal for reclassification of Cobetia litoralis and Cobetia pacifica, and emended description of the species Cobetia amphilecti and Cobetia marina.</title>
        <authorList>
            <person name="Balabanova L."/>
            <person name="Nedashkovskaya O."/>
        </authorList>
    </citation>
    <scope>NUCLEOTIDE SEQUENCE [LARGE SCALE GENOMIC DNA]</scope>
    <source>
        <strain evidence="6">NRIC 0815</strain>
    </source>
</reference>
<feature type="compositionally biased region" description="Basic and acidic residues" evidence="1">
    <location>
        <begin position="86"/>
        <end position="100"/>
    </location>
</feature>
<protein>
    <recommendedName>
        <fullName evidence="7">Pentapeptide MXKDX repeat protein</fullName>
    </recommendedName>
</protein>
<evidence type="ECO:0000313" key="5">
    <source>
        <dbReference type="Proteomes" id="UP001170481"/>
    </source>
</evidence>
<keyword evidence="6" id="KW-1185">Reference proteome</keyword>
<dbReference type="RefSeq" id="WP_054555534.1">
    <property type="nucleotide sequence ID" value="NZ_CANLSP010000004.1"/>
</dbReference>
<keyword evidence="2" id="KW-0732">Signal</keyword>
<gene>
    <name evidence="4" type="ORF">Q4535_15515</name>
    <name evidence="3" type="ORF">QLT01_06445</name>
</gene>
<comment type="caution">
    <text evidence="4">The sequence shown here is derived from an EMBL/GenBank/DDBJ whole genome shotgun (WGS) entry which is preliminary data.</text>
</comment>
<accession>A0AAP4U406</accession>
<dbReference type="Proteomes" id="UP001229025">
    <property type="component" value="Unassembled WGS sequence"/>
</dbReference>
<dbReference type="GeneID" id="97327229"/>
<feature type="signal peptide" evidence="2">
    <location>
        <begin position="1"/>
        <end position="22"/>
    </location>
</feature>
<evidence type="ECO:0000256" key="2">
    <source>
        <dbReference type="SAM" id="SignalP"/>
    </source>
</evidence>
<evidence type="ECO:0000313" key="3">
    <source>
        <dbReference type="EMBL" id="MDI5883990.1"/>
    </source>
</evidence>
<feature type="region of interest" description="Disordered" evidence="1">
    <location>
        <begin position="23"/>
        <end position="119"/>
    </location>
</feature>
<feature type="compositionally biased region" description="Polar residues" evidence="1">
    <location>
        <begin position="28"/>
        <end position="38"/>
    </location>
</feature>
<evidence type="ECO:0000313" key="6">
    <source>
        <dbReference type="Proteomes" id="UP001229025"/>
    </source>
</evidence>
<evidence type="ECO:0008006" key="7">
    <source>
        <dbReference type="Google" id="ProtNLM"/>
    </source>
</evidence>
<sequence length="119" mass="12105">MKKLTAALFATALALPTTAAFAEHHESSNTGSANTGAHSTKVEGGTAAGHEDGKVHDDAERNTESGSANTKKDSMMVEGGTAQSESAKHGKVMDKGEDHMGVSPESGSSNTADGSMKTE</sequence>
<reference evidence="3" key="1">
    <citation type="submission" date="2023-04" db="EMBL/GenBank/DDBJ databases">
        <authorList>
            <person name="Otstavnykh N."/>
            <person name="Seitkalieva A."/>
            <person name="Bystritskaya E."/>
        </authorList>
    </citation>
    <scope>NUCLEOTIDE SEQUENCE</scope>
    <source>
        <strain evidence="3">NRIC 0815</strain>
    </source>
</reference>
<organism evidence="4 5">
    <name type="scientific">Cobetia amphilecti</name>
    <dbReference type="NCBI Taxonomy" id="1055104"/>
    <lineage>
        <taxon>Bacteria</taxon>
        <taxon>Pseudomonadati</taxon>
        <taxon>Pseudomonadota</taxon>
        <taxon>Gammaproteobacteria</taxon>
        <taxon>Oceanospirillales</taxon>
        <taxon>Halomonadaceae</taxon>
        <taxon>Cobetia</taxon>
    </lineage>
</organism>
<dbReference type="Proteomes" id="UP001170481">
    <property type="component" value="Unassembled WGS sequence"/>
</dbReference>
<dbReference type="EMBL" id="JAUORK010000026">
    <property type="protein sequence ID" value="MDO6673518.1"/>
    <property type="molecule type" value="Genomic_DNA"/>
</dbReference>
<reference evidence="3" key="4">
    <citation type="submission" date="2024-05" db="EMBL/GenBank/DDBJ databases">
        <title>Genome-based characterization of strain KMM 296 and proposal for reclassification of Cobetia litoralis and Cobetia pacifica, and emended description of the species Cobetia amphilecti and Cobetia marina.</title>
        <authorList>
            <person name="Balabanova L."/>
            <person name="Nedashkovskaya O."/>
        </authorList>
    </citation>
    <scope>NUCLEOTIDE SEQUENCE</scope>
    <source>
        <strain evidence="3">NRIC 0815</strain>
    </source>
</reference>
<proteinExistence type="predicted"/>
<evidence type="ECO:0000313" key="4">
    <source>
        <dbReference type="EMBL" id="MDO6673518.1"/>
    </source>
</evidence>
<name>A0AAP4U406_9GAMM</name>
<dbReference type="EMBL" id="JASCSA010000004">
    <property type="protein sequence ID" value="MDI5883990.1"/>
    <property type="molecule type" value="Genomic_DNA"/>
</dbReference>
<feature type="compositionally biased region" description="Basic and acidic residues" evidence="1">
    <location>
        <begin position="49"/>
        <end position="63"/>
    </location>
</feature>
<evidence type="ECO:0000256" key="1">
    <source>
        <dbReference type="SAM" id="MobiDB-lite"/>
    </source>
</evidence>